<reference evidence="1 2" key="1">
    <citation type="submission" date="2018-05" db="EMBL/GenBank/DDBJ databases">
        <title>Sequencing and annotation of Mycobacterium avium strain 109 (MAC109).</title>
        <authorList>
            <person name="Matern W.M."/>
            <person name="Bader J.S."/>
            <person name="Karakousis P.C."/>
        </authorList>
    </citation>
    <scope>NUCLEOTIDE SEQUENCE [LARGE SCALE GENOMIC DNA]</scope>
    <source>
        <strain evidence="1 2">MAC109</strain>
    </source>
</reference>
<accession>A0A3B6XFD9</accession>
<proteinExistence type="predicted"/>
<dbReference type="Proteomes" id="UP000259236">
    <property type="component" value="Chromosome"/>
</dbReference>
<evidence type="ECO:0000313" key="2">
    <source>
        <dbReference type="Proteomes" id="UP000259236"/>
    </source>
</evidence>
<name>A0A3B6XFD9_MYCAV</name>
<evidence type="ECO:0000313" key="1">
    <source>
        <dbReference type="EMBL" id="AXO25199.1"/>
    </source>
</evidence>
<dbReference type="RefSeq" id="WP_023874632.1">
    <property type="nucleotide sequence ID" value="NZ_BDMX01000103.1"/>
</dbReference>
<gene>
    <name evidence="1" type="ORF">DFS55_23465</name>
</gene>
<organism evidence="1 2">
    <name type="scientific">Mycobacterium avium subsp. hominissuis</name>
    <dbReference type="NCBI Taxonomy" id="439334"/>
    <lineage>
        <taxon>Bacteria</taxon>
        <taxon>Bacillati</taxon>
        <taxon>Actinomycetota</taxon>
        <taxon>Actinomycetes</taxon>
        <taxon>Mycobacteriales</taxon>
        <taxon>Mycobacteriaceae</taxon>
        <taxon>Mycobacterium</taxon>
        <taxon>Mycobacterium avium complex (MAC)</taxon>
    </lineage>
</organism>
<sequence length="71" mass="8043">MIWVTHLEPVPGEEQLVKTNFSDWKYAIDPSGALNLTNGKEKVVFGPGFWVRIDDDTGPPKRTPAKVHRVR</sequence>
<protein>
    <submittedName>
        <fullName evidence="1">Uncharacterized protein</fullName>
    </submittedName>
</protein>
<dbReference type="AlphaFoldDB" id="A0A3B6XFD9"/>
<dbReference type="EMBL" id="CP029332">
    <property type="protein sequence ID" value="AXO25199.1"/>
    <property type="molecule type" value="Genomic_DNA"/>
</dbReference>